<dbReference type="EMBL" id="AVOT02071492">
    <property type="protein sequence ID" value="MBW0561777.1"/>
    <property type="molecule type" value="Genomic_DNA"/>
</dbReference>
<name>A0A9Q3JG34_9BASI</name>
<gene>
    <name evidence="2" type="ORF">O181_101492</name>
</gene>
<dbReference type="OrthoDB" id="661927at2759"/>
<proteinExistence type="predicted"/>
<dbReference type="Proteomes" id="UP000765509">
    <property type="component" value="Unassembled WGS sequence"/>
</dbReference>
<feature type="domain" description="Reverse transcriptase Ty1/copia-type" evidence="1">
    <location>
        <begin position="97"/>
        <end position="271"/>
    </location>
</feature>
<dbReference type="InterPro" id="IPR043502">
    <property type="entry name" value="DNA/RNA_pol_sf"/>
</dbReference>
<dbReference type="AlphaFoldDB" id="A0A9Q3JG34"/>
<reference evidence="2" key="1">
    <citation type="submission" date="2021-03" db="EMBL/GenBank/DDBJ databases">
        <title>Draft genome sequence of rust myrtle Austropuccinia psidii MF-1, a brazilian biotype.</title>
        <authorList>
            <person name="Quecine M.C."/>
            <person name="Pachon D.M.R."/>
            <person name="Bonatelli M.L."/>
            <person name="Correr F.H."/>
            <person name="Franceschini L.M."/>
            <person name="Leite T.F."/>
            <person name="Margarido G.R.A."/>
            <person name="Almeida C.A."/>
            <person name="Ferrarezi J.A."/>
            <person name="Labate C.A."/>
        </authorList>
    </citation>
    <scope>NUCLEOTIDE SEQUENCE</scope>
    <source>
        <strain evidence="2">MF-1</strain>
    </source>
</reference>
<evidence type="ECO:0000313" key="3">
    <source>
        <dbReference type="Proteomes" id="UP000765509"/>
    </source>
</evidence>
<comment type="caution">
    <text evidence="2">The sequence shown here is derived from an EMBL/GenBank/DDBJ whole genome shotgun (WGS) entry which is preliminary data.</text>
</comment>
<accession>A0A9Q3JG34</accession>
<dbReference type="InterPro" id="IPR013103">
    <property type="entry name" value="RVT_2"/>
</dbReference>
<dbReference type="Pfam" id="PF07727">
    <property type="entry name" value="RVT_2"/>
    <property type="match status" value="1"/>
</dbReference>
<protein>
    <recommendedName>
        <fullName evidence="1">Reverse transcriptase Ty1/copia-type domain-containing protein</fullName>
    </recommendedName>
</protein>
<evidence type="ECO:0000313" key="2">
    <source>
        <dbReference type="EMBL" id="MBW0561777.1"/>
    </source>
</evidence>
<dbReference type="SUPFAM" id="SSF56672">
    <property type="entry name" value="DNA/RNA polymerases"/>
    <property type="match status" value="1"/>
</dbReference>
<organism evidence="2 3">
    <name type="scientific">Austropuccinia psidii MF-1</name>
    <dbReference type="NCBI Taxonomy" id="1389203"/>
    <lineage>
        <taxon>Eukaryota</taxon>
        <taxon>Fungi</taxon>
        <taxon>Dikarya</taxon>
        <taxon>Basidiomycota</taxon>
        <taxon>Pucciniomycotina</taxon>
        <taxon>Pucciniomycetes</taxon>
        <taxon>Pucciniales</taxon>
        <taxon>Sphaerophragmiaceae</taxon>
        <taxon>Austropuccinia</taxon>
    </lineage>
</organism>
<evidence type="ECO:0000259" key="1">
    <source>
        <dbReference type="Pfam" id="PF07727"/>
    </source>
</evidence>
<sequence>MDYAPLVARKDISSSINKDNILNYRRNRSINVSLVPKTYHQGLNHLNADKWIKAIKSEIASIEENNVWIPVKIPPGANVLGYTWVLCEKEDQFGNVFCTSKNYDIHQMDVKTSFLHGITEEAVFMRYPHGYPQNMEEGTCLKLVKSLYGLKQSPRCWYKCLSEVFNTLGFEVNDADPCLFVKWEGNNPIMVFFNVDNMVIGDDSSLVLNFKQEIQRYFKMEDLDEIVHVLGIEITGHREDRTIYLSQELYVHKILDEFGMLDCKPVSTPMNPGCGLSPSVQNNSSDSFEY</sequence>
<keyword evidence="3" id="KW-1185">Reference proteome</keyword>